<feature type="non-terminal residue" evidence="1">
    <location>
        <position position="148"/>
    </location>
</feature>
<dbReference type="Gene3D" id="2.180.10.10">
    <property type="entry name" value="RHS repeat-associated core"/>
    <property type="match status" value="1"/>
</dbReference>
<evidence type="ECO:0000313" key="2">
    <source>
        <dbReference type="Proteomes" id="UP000187412"/>
    </source>
</evidence>
<sequence>CWEPQYKKRQIDIYFTNDITMSIPQPLMATGADGQNWKQSYVYGAGEERISMSYLVSGDESNDWEPADGASGAGAAAVAPNTLYYLSDAQGSVIGLEGQDGSISARYRYDEFGVAENPEKFDLNWSGPDNLFGYTSLGYDYYSGYSHA</sequence>
<protein>
    <recommendedName>
        <fullName evidence="3">Type IV secretion protein Rhs</fullName>
    </recommendedName>
</protein>
<evidence type="ECO:0008006" key="3">
    <source>
        <dbReference type="Google" id="ProtNLM"/>
    </source>
</evidence>
<feature type="non-terminal residue" evidence="1">
    <location>
        <position position="1"/>
    </location>
</feature>
<dbReference type="EMBL" id="MPTB01000157">
    <property type="protein sequence ID" value="OMD33909.1"/>
    <property type="molecule type" value="Genomic_DNA"/>
</dbReference>
<dbReference type="Proteomes" id="UP000187412">
    <property type="component" value="Unassembled WGS sequence"/>
</dbReference>
<organism evidence="1 2">
    <name type="scientific">Paenibacillus borealis</name>
    <dbReference type="NCBI Taxonomy" id="160799"/>
    <lineage>
        <taxon>Bacteria</taxon>
        <taxon>Bacillati</taxon>
        <taxon>Bacillota</taxon>
        <taxon>Bacilli</taxon>
        <taxon>Bacillales</taxon>
        <taxon>Paenibacillaceae</taxon>
        <taxon>Paenibacillus</taxon>
    </lineage>
</organism>
<proteinExistence type="predicted"/>
<gene>
    <name evidence="1" type="ORF">BSK56_33800</name>
</gene>
<accession>A0ABX3GRG3</accession>
<name>A0ABX3GRG3_PAEBO</name>
<keyword evidence="2" id="KW-1185">Reference proteome</keyword>
<evidence type="ECO:0000313" key="1">
    <source>
        <dbReference type="EMBL" id="OMD33909.1"/>
    </source>
</evidence>
<comment type="caution">
    <text evidence="1">The sequence shown here is derived from an EMBL/GenBank/DDBJ whole genome shotgun (WGS) entry which is preliminary data.</text>
</comment>
<reference evidence="1 2" key="1">
    <citation type="submission" date="2016-10" db="EMBL/GenBank/DDBJ databases">
        <title>Paenibacillus species isolates.</title>
        <authorList>
            <person name="Beno S.M."/>
        </authorList>
    </citation>
    <scope>NUCLEOTIDE SEQUENCE [LARGE SCALE GENOMIC DNA]</scope>
    <source>
        <strain evidence="1 2">FSL H7-0744</strain>
    </source>
</reference>